<dbReference type="GO" id="GO:0043798">
    <property type="term" value="F:glycerate 2-kinase activity"/>
    <property type="evidence" value="ECO:0007669"/>
    <property type="project" value="UniProtKB-EC"/>
</dbReference>
<keyword evidence="3 4" id="KW-0418">Kinase</keyword>
<dbReference type="Pfam" id="PF02595">
    <property type="entry name" value="Gly_kinase"/>
    <property type="match status" value="1"/>
</dbReference>
<dbReference type="AlphaFoldDB" id="A0A0J6W499"/>
<dbReference type="InterPro" id="IPR036129">
    <property type="entry name" value="Glycerate_kinase_sf"/>
</dbReference>
<evidence type="ECO:0000313" key="5">
    <source>
        <dbReference type="EMBL" id="KMO77279.1"/>
    </source>
</evidence>
<comment type="caution">
    <text evidence="5">The sequence shown here is derived from an EMBL/GenBank/DDBJ whole genome shotgun (WGS) entry which is preliminary data.</text>
</comment>
<evidence type="ECO:0000256" key="2">
    <source>
        <dbReference type="ARBA" id="ARBA00022679"/>
    </source>
</evidence>
<evidence type="ECO:0000256" key="4">
    <source>
        <dbReference type="PIRNR" id="PIRNR006078"/>
    </source>
</evidence>
<organism evidence="5 6">
    <name type="scientific">Mycolicibacterium obuense</name>
    <dbReference type="NCBI Taxonomy" id="1807"/>
    <lineage>
        <taxon>Bacteria</taxon>
        <taxon>Bacillati</taxon>
        <taxon>Actinomycetota</taxon>
        <taxon>Actinomycetes</taxon>
        <taxon>Mycobacteriales</taxon>
        <taxon>Mycobacteriaceae</taxon>
        <taxon>Mycolicibacterium</taxon>
    </lineage>
</organism>
<comment type="similarity">
    <text evidence="1 4">Belongs to the glycerate kinase type-1 family.</text>
</comment>
<dbReference type="PANTHER" id="PTHR21599">
    <property type="entry name" value="GLYCERATE KINASE"/>
    <property type="match status" value="1"/>
</dbReference>
<proteinExistence type="inferred from homology"/>
<dbReference type="GO" id="GO:0031388">
    <property type="term" value="P:organic acid phosphorylation"/>
    <property type="evidence" value="ECO:0007669"/>
    <property type="project" value="UniProtKB-UniRule"/>
</dbReference>
<dbReference type="SUPFAM" id="SSF110738">
    <property type="entry name" value="Glycerate kinase I"/>
    <property type="match status" value="1"/>
</dbReference>
<dbReference type="PANTHER" id="PTHR21599:SF0">
    <property type="entry name" value="GLYCERATE KINASE"/>
    <property type="match status" value="1"/>
</dbReference>
<reference evidence="5 6" key="1">
    <citation type="journal article" date="2015" name="Genome Biol. Evol.">
        <title>Characterization of Three Mycobacterium spp. with Potential Use in Bioremediation by Genome Sequencing and Comparative Genomics.</title>
        <authorList>
            <person name="Das S."/>
            <person name="Pettersson B.M."/>
            <person name="Behra P.R."/>
            <person name="Ramesh M."/>
            <person name="Dasgupta S."/>
            <person name="Bhattacharya A."/>
            <person name="Kirsebom L.A."/>
        </authorList>
    </citation>
    <scope>NUCLEOTIDE SEQUENCE [LARGE SCALE GENOMIC DNA]</scope>
    <source>
        <strain evidence="5 6">DSM 44075</strain>
    </source>
</reference>
<dbReference type="Gene3D" id="3.40.50.10350">
    <property type="entry name" value="Glycerate kinase, domain 1"/>
    <property type="match status" value="1"/>
</dbReference>
<dbReference type="NCBIfam" id="TIGR00045">
    <property type="entry name" value="glycerate kinase"/>
    <property type="match status" value="1"/>
</dbReference>
<dbReference type="PIRSF" id="PIRSF006078">
    <property type="entry name" value="GlxK"/>
    <property type="match status" value="1"/>
</dbReference>
<dbReference type="EMBL" id="JYNU01000010">
    <property type="protein sequence ID" value="KMO77279.1"/>
    <property type="molecule type" value="Genomic_DNA"/>
</dbReference>
<sequence length="363" mass="37112">MRVLVAPDSFKGSASASDAARAVAAGWRSARPHDTVIELPQADGGEGTLDAIAAAGSWLSHRVRVTGPDRRSVYARWICNENGSAVVELAESSGITLMPALSPVTATSRGTGEMLERALDSGVHDVQIALGGSASTDGGFGLLCALGLRAFDSRGRLLDDATAGALDAVATVDATGLRPPPVGGVVALVDTTAPLFGPHGAAYVFGPQKGAGPAVRRYLDDRLRHWSDVLAAAGFTADPSTPGTGAAGGVGYALLCWGARFTSGADHVMRRSGLRDRIPGADLVLTGEGRFDDTSLNGKLVGRVLQECESAGTPAMVIAGQVGVDAPGHAVSLVDLAGTVDAALAEPLRWLREAGAASARREY</sequence>
<evidence type="ECO:0000256" key="3">
    <source>
        <dbReference type="ARBA" id="ARBA00022777"/>
    </source>
</evidence>
<name>A0A0J6W499_9MYCO</name>
<keyword evidence="2 4" id="KW-0808">Transferase</keyword>
<dbReference type="Proteomes" id="UP000036313">
    <property type="component" value="Unassembled WGS sequence"/>
</dbReference>
<evidence type="ECO:0000256" key="1">
    <source>
        <dbReference type="ARBA" id="ARBA00006284"/>
    </source>
</evidence>
<protein>
    <submittedName>
        <fullName evidence="5">Glycerate 2-kinase</fullName>
        <ecNumber evidence="5">2.7.1.165</ecNumber>
    </submittedName>
</protein>
<dbReference type="GO" id="GO:0008887">
    <property type="term" value="F:glycerate kinase activity"/>
    <property type="evidence" value="ECO:0007669"/>
    <property type="project" value="UniProtKB-UniRule"/>
</dbReference>
<dbReference type="InterPro" id="IPR018193">
    <property type="entry name" value="Glyc_kinase_flavodox-like_fold"/>
</dbReference>
<dbReference type="InterPro" id="IPR018197">
    <property type="entry name" value="Glycerate_kinase_RE-like"/>
</dbReference>
<gene>
    <name evidence="5" type="primary">garK_1</name>
    <name evidence="5" type="ORF">MOBUDSM44075_01848</name>
</gene>
<dbReference type="InterPro" id="IPR004381">
    <property type="entry name" value="Glycerate_kinase"/>
</dbReference>
<dbReference type="RefSeq" id="WP_048422890.1">
    <property type="nucleotide sequence ID" value="NZ_JYNU01000010.1"/>
</dbReference>
<evidence type="ECO:0000313" key="6">
    <source>
        <dbReference type="Proteomes" id="UP000036313"/>
    </source>
</evidence>
<dbReference type="Gene3D" id="3.90.1510.10">
    <property type="entry name" value="Glycerate kinase, domain 2"/>
    <property type="match status" value="1"/>
</dbReference>
<dbReference type="EC" id="2.7.1.165" evidence="5"/>
<dbReference type="PATRIC" id="fig|1807.14.peg.1857"/>
<accession>A0A0J6W499</accession>